<dbReference type="Proteomes" id="UP000238650">
    <property type="component" value="Unassembled WGS sequence"/>
</dbReference>
<keyword evidence="1 6" id="KW-0028">Amino-acid biosynthesis</keyword>
<evidence type="ECO:0000259" key="7">
    <source>
        <dbReference type="SMART" id="SM01007"/>
    </source>
</evidence>
<dbReference type="EC" id="4.2.1.109" evidence="6"/>
<dbReference type="AlphaFoldDB" id="A0A2S9QKS0"/>
<dbReference type="HAMAP" id="MF_01677">
    <property type="entry name" value="Salvage_MtnB"/>
    <property type="match status" value="1"/>
</dbReference>
<dbReference type="EMBL" id="MWZD01000023">
    <property type="protein sequence ID" value="PRI10179.1"/>
    <property type="molecule type" value="Genomic_DNA"/>
</dbReference>
<gene>
    <name evidence="6" type="primary">mtnB</name>
    <name evidence="8" type="ORF">B4915_13555</name>
</gene>
<dbReference type="InterPro" id="IPR001303">
    <property type="entry name" value="Aldolase_II/adducin_N"/>
</dbReference>
<evidence type="ECO:0000313" key="9">
    <source>
        <dbReference type="Proteomes" id="UP000238650"/>
    </source>
</evidence>
<comment type="similarity">
    <text evidence="6">Belongs to the aldolase class II family. MtnB subfamily.</text>
</comment>
<evidence type="ECO:0000313" key="8">
    <source>
        <dbReference type="EMBL" id="PRI10179.1"/>
    </source>
</evidence>
<dbReference type="InterPro" id="IPR017714">
    <property type="entry name" value="MethylthioRu-1-P_deHdtase_MtnB"/>
</dbReference>
<dbReference type="Pfam" id="PF00596">
    <property type="entry name" value="Aldolase_II"/>
    <property type="match status" value="1"/>
</dbReference>
<dbReference type="SMART" id="SM01007">
    <property type="entry name" value="Aldolase_II"/>
    <property type="match status" value="1"/>
</dbReference>
<dbReference type="GO" id="GO:0046570">
    <property type="term" value="F:methylthioribulose 1-phosphate dehydratase activity"/>
    <property type="evidence" value="ECO:0007669"/>
    <property type="project" value="UniProtKB-UniRule"/>
</dbReference>
<evidence type="ECO:0000256" key="6">
    <source>
        <dbReference type="HAMAP-Rule" id="MF_01677"/>
    </source>
</evidence>
<accession>A0A2S9QKS0</accession>
<evidence type="ECO:0000256" key="5">
    <source>
        <dbReference type="ARBA" id="ARBA00023239"/>
    </source>
</evidence>
<evidence type="ECO:0000256" key="3">
    <source>
        <dbReference type="ARBA" id="ARBA00022833"/>
    </source>
</evidence>
<dbReference type="SUPFAM" id="SSF53639">
    <property type="entry name" value="AraD/HMP-PK domain-like"/>
    <property type="match status" value="1"/>
</dbReference>
<keyword evidence="4 6" id="KW-0486">Methionine biosynthesis</keyword>
<keyword evidence="3 6" id="KW-0862">Zinc</keyword>
<feature type="binding site" evidence="6">
    <location>
        <position position="104"/>
    </location>
    <ligand>
        <name>Zn(2+)</name>
        <dbReference type="ChEBI" id="CHEBI:29105"/>
    </ligand>
</feature>
<evidence type="ECO:0000256" key="4">
    <source>
        <dbReference type="ARBA" id="ARBA00023167"/>
    </source>
</evidence>
<keyword evidence="9" id="KW-1185">Reference proteome</keyword>
<comment type="catalytic activity">
    <reaction evidence="6">
        <text>5-(methylsulfanyl)-D-ribulose 1-phosphate = 5-methylsulfanyl-2,3-dioxopentyl phosphate + H2O</text>
        <dbReference type="Rhea" id="RHEA:15549"/>
        <dbReference type="ChEBI" id="CHEBI:15377"/>
        <dbReference type="ChEBI" id="CHEBI:58548"/>
        <dbReference type="ChEBI" id="CHEBI:58828"/>
        <dbReference type="EC" id="4.2.1.109"/>
    </reaction>
</comment>
<dbReference type="PANTHER" id="PTHR10640:SF7">
    <property type="entry name" value="METHYLTHIORIBULOSE-1-PHOSPHATE DEHYDRATASE"/>
    <property type="match status" value="1"/>
</dbReference>
<organism evidence="8 9">
    <name type="scientific">Leucobacter massiliensis</name>
    <dbReference type="NCBI Taxonomy" id="1686285"/>
    <lineage>
        <taxon>Bacteria</taxon>
        <taxon>Bacillati</taxon>
        <taxon>Actinomycetota</taxon>
        <taxon>Actinomycetes</taxon>
        <taxon>Micrococcales</taxon>
        <taxon>Microbacteriaceae</taxon>
        <taxon>Leucobacter</taxon>
    </lineage>
</organism>
<dbReference type="Gene3D" id="3.40.225.10">
    <property type="entry name" value="Class II aldolase/adducin N-terminal domain"/>
    <property type="match status" value="1"/>
</dbReference>
<reference evidence="8 9" key="1">
    <citation type="journal article" date="2017" name="New Microbes New Infect">
        <title>Genome sequence of 'Leucobacter massiliensis' sp. nov. isolated from human pharynx after travel to the 2014 Hajj.</title>
        <authorList>
            <person name="Leangapichart T."/>
            <person name="Gautret P."/>
            <person name="Nguyen T.T."/>
            <person name="Armstrong N."/>
            <person name="Rolain J.M."/>
        </authorList>
    </citation>
    <scope>NUCLEOTIDE SEQUENCE [LARGE SCALE GENOMIC DNA]</scope>
    <source>
        <strain evidence="8 9">122RC15</strain>
    </source>
</reference>
<comment type="pathway">
    <text evidence="6">Amino-acid biosynthesis; L-methionine biosynthesis via salvage pathway; L-methionine from S-methyl-5-thio-alpha-D-ribose 1-phosphate: step 2/6.</text>
</comment>
<feature type="domain" description="Class II aldolase/adducin N-terminal" evidence="7">
    <location>
        <begin position="15"/>
        <end position="208"/>
    </location>
</feature>
<comment type="caution">
    <text evidence="8">The sequence shown here is derived from an EMBL/GenBank/DDBJ whole genome shotgun (WGS) entry which is preliminary data.</text>
</comment>
<sequence>MTAPVSPETMTEAGRALAAESARFAGFGWMRGTGGNLSVVVQRDPLLLAVTASGLDKSELSERDVVLVDAAGRPADPSDPRPPSAEAGLHAHIAARTGARAVFHVHAIDSVIAGHRWPQGVDIRDLEMLKGIGHPAHDVTVRVPVIPNHQDMAVEAARFDEVYRDPVPGVPEVPALIVAGHGMYAWGDSVMAARRHLEITEWLLRYLVAVER</sequence>
<protein>
    <recommendedName>
        <fullName evidence="6">Methylthioribulose-1-phosphate dehydratase</fullName>
        <shortName evidence="6">MTRu-1-P dehydratase</shortName>
        <ecNumber evidence="6">4.2.1.109</ecNumber>
    </recommendedName>
</protein>
<evidence type="ECO:0000256" key="2">
    <source>
        <dbReference type="ARBA" id="ARBA00022723"/>
    </source>
</evidence>
<feature type="binding site" evidence="6">
    <location>
        <position position="106"/>
    </location>
    <ligand>
        <name>Zn(2+)</name>
        <dbReference type="ChEBI" id="CHEBI:29105"/>
    </ligand>
</feature>
<comment type="cofactor">
    <cofactor evidence="6">
        <name>Zn(2+)</name>
        <dbReference type="ChEBI" id="CHEBI:29105"/>
    </cofactor>
    <text evidence="6">Binds 1 zinc ion per subunit.</text>
</comment>
<comment type="function">
    <text evidence="6">Catalyzes the dehydration of methylthioribulose-1-phosphate (MTRu-1-P) into 2,3-diketo-5-methylthiopentyl-1-phosphate (DK-MTP-1-P).</text>
</comment>
<keyword evidence="5 6" id="KW-0456">Lyase</keyword>
<name>A0A2S9QKS0_9MICO</name>
<dbReference type="InterPro" id="IPR036409">
    <property type="entry name" value="Aldolase_II/adducin_N_sf"/>
</dbReference>
<evidence type="ECO:0000256" key="1">
    <source>
        <dbReference type="ARBA" id="ARBA00022605"/>
    </source>
</evidence>
<keyword evidence="2 6" id="KW-0479">Metal-binding</keyword>
<dbReference type="GO" id="GO:0005737">
    <property type="term" value="C:cytoplasm"/>
    <property type="evidence" value="ECO:0007669"/>
    <property type="project" value="UniProtKB-UniRule"/>
</dbReference>
<dbReference type="UniPathway" id="UPA00904">
    <property type="reaction ID" value="UER00875"/>
</dbReference>
<dbReference type="GO" id="GO:0008270">
    <property type="term" value="F:zinc ion binding"/>
    <property type="evidence" value="ECO:0007669"/>
    <property type="project" value="UniProtKB-UniRule"/>
</dbReference>
<dbReference type="GO" id="GO:0019509">
    <property type="term" value="P:L-methionine salvage from methylthioadenosine"/>
    <property type="evidence" value="ECO:0007669"/>
    <property type="project" value="UniProtKB-UniRule"/>
</dbReference>
<dbReference type="PANTHER" id="PTHR10640">
    <property type="entry name" value="METHYLTHIORIBULOSE-1-PHOSPHATE DEHYDRATASE"/>
    <property type="match status" value="1"/>
</dbReference>
<dbReference type="NCBIfam" id="TIGR03328">
    <property type="entry name" value="salvage_mtnB"/>
    <property type="match status" value="1"/>
</dbReference>
<proteinExistence type="inferred from homology"/>